<protein>
    <submittedName>
        <fullName evidence="1">Uncharacterized protein</fullName>
    </submittedName>
</protein>
<dbReference type="Proteomes" id="UP000762676">
    <property type="component" value="Unassembled WGS sequence"/>
</dbReference>
<accession>A0AAV4GR98</accession>
<name>A0AAV4GR98_9GAST</name>
<comment type="caution">
    <text evidence="1">The sequence shown here is derived from an EMBL/GenBank/DDBJ whole genome shotgun (WGS) entry which is preliminary data.</text>
</comment>
<reference evidence="1 2" key="1">
    <citation type="journal article" date="2021" name="Elife">
        <title>Chloroplast acquisition without the gene transfer in kleptoplastic sea slugs, Plakobranchus ocellatus.</title>
        <authorList>
            <person name="Maeda T."/>
            <person name="Takahashi S."/>
            <person name="Yoshida T."/>
            <person name="Shimamura S."/>
            <person name="Takaki Y."/>
            <person name="Nagai Y."/>
            <person name="Toyoda A."/>
            <person name="Suzuki Y."/>
            <person name="Arimoto A."/>
            <person name="Ishii H."/>
            <person name="Satoh N."/>
            <person name="Nishiyama T."/>
            <person name="Hasebe M."/>
            <person name="Maruyama T."/>
            <person name="Minagawa J."/>
            <person name="Obokata J."/>
            <person name="Shigenobu S."/>
        </authorList>
    </citation>
    <scope>NUCLEOTIDE SEQUENCE [LARGE SCALE GENOMIC DNA]</scope>
</reference>
<evidence type="ECO:0000313" key="1">
    <source>
        <dbReference type="EMBL" id="GFR88084.1"/>
    </source>
</evidence>
<organism evidence="1 2">
    <name type="scientific">Elysia marginata</name>
    <dbReference type="NCBI Taxonomy" id="1093978"/>
    <lineage>
        <taxon>Eukaryota</taxon>
        <taxon>Metazoa</taxon>
        <taxon>Spiralia</taxon>
        <taxon>Lophotrochozoa</taxon>
        <taxon>Mollusca</taxon>
        <taxon>Gastropoda</taxon>
        <taxon>Heterobranchia</taxon>
        <taxon>Euthyneura</taxon>
        <taxon>Panpulmonata</taxon>
        <taxon>Sacoglossa</taxon>
        <taxon>Placobranchoidea</taxon>
        <taxon>Plakobranchidae</taxon>
        <taxon>Elysia</taxon>
    </lineage>
</organism>
<gene>
    <name evidence="1" type="ORF">ElyMa_006091900</name>
</gene>
<evidence type="ECO:0000313" key="2">
    <source>
        <dbReference type="Proteomes" id="UP000762676"/>
    </source>
</evidence>
<proteinExistence type="predicted"/>
<dbReference type="AlphaFoldDB" id="A0AAV4GR98"/>
<dbReference type="EMBL" id="BMAT01012209">
    <property type="protein sequence ID" value="GFR88084.1"/>
    <property type="molecule type" value="Genomic_DNA"/>
</dbReference>
<sequence length="298" mass="33898">MEAGDSEFLYRDDIKKSLQEGKEDKRLTYSLQFDDFPVPKEIKNMAFFRPAKALRVQTTRGAEPSIPWVQSQPPKAPQTPQIRQQLGLPHFDENYGSIVSGKQLSGPKFTFLASFKDENIRSHSLLPHMMKRPLSSVWKPQFAKRSNRALADSTLTHKKNRGGLIFGSYDFLQVVKAADRSLRRLLITAKGGPLSSVPSMTTCLVTLEATETQRTKVFIGLNQHSSDHHRIADDVDHMAYLTDCKGNIDTFFCKNVLNHHGRLHTERFIHKSQGSVRHKLTKNIPFLHIVFAWSNTKC</sequence>
<keyword evidence="2" id="KW-1185">Reference proteome</keyword>